<dbReference type="RefSeq" id="XP_021853704.2">
    <property type="nucleotide sequence ID" value="XM_021998012.2"/>
</dbReference>
<feature type="region of interest" description="Disordered" evidence="1">
    <location>
        <begin position="267"/>
        <end position="290"/>
    </location>
</feature>
<accession>A0A9R0K0A3</accession>
<evidence type="ECO:0000313" key="2">
    <source>
        <dbReference type="Proteomes" id="UP000813463"/>
    </source>
</evidence>
<feature type="region of interest" description="Disordered" evidence="1">
    <location>
        <begin position="559"/>
        <end position="943"/>
    </location>
</feature>
<dbReference type="Pfam" id="PF15996">
    <property type="entry name" value="PNISR"/>
    <property type="match status" value="1"/>
</dbReference>
<sequence>MESYQPPHHHYMRPPPPPQAPPPIAGDSHYPHHNQPPPPPPPANSWYSGQFQYQPSHSPSHLPPPPPPPQQNQWGPPPPQPPPPPPYHGHPHQPYPAQPYPPLPPPPRPSQAPPPPYQHQDWANANWSHHAGWEYPAHDNEDWEAKARAWASARSAMENQHPQTQYTSVARQEEPSHYANQYAQPVESHYQDVHQTSIPASGFQQYQGPVAPLNRPPMVHQQDPAPISSYASDAHLSFAANDGALGGDRSASFPRHQGSTSYFVHQQEVPSSYSSVPGKEDGSQGHQHGHSLLLADGRSVPADHSQYAYGNHPPDPMDQPLSFAPRFSHENDPNMNSGYPDSSGPVRGNDSVTAVSSLHAWPPVAPGVSYPPITPAFPSAAQHDPSIGVPPLHGQSGPMFGRGPSFQPVVPSITTPVGLGAGSSLHPTAGFPTDAYGAPLSSERPKKAAVPNWLREEIIKNKATITSSAPEPFKEESQSNEDEIIGKSTGKGDQADSKSMDSARSAEEEDDDEDYEEAQRTAAMNQEIKRVLTEVLLKVTDELFDEIATKVLSEDDHAADAMTKSENDIPIIKASPPRPPVSALKASAKVLIPGKAKESEGHASGESSSGTPGAGNVLGLANYTSDDDDEIQTSGVSKSDRAAGENGHRQSEAEDYRKNLVAAEGDRSNGSSIRGKGDHDSPPSKLNDYRITKNLDNEVQQASSKSSVSLGKKGDGLVDDEQSIVKSDAARLTDNGRKSTLSRPDVPTEKGNSKNSAKEDSQERDPKRRDRHESKRSSSGKDNHKEMEIGRKREAEKEETRGRKDEKHPKKDKTEDSNILRERSKERDDKHGDKARESDSRRRSPLQEDKGSRKERERDKKRSGKDDADKKRERTKDDKADKSRHKSSSDSSRHKRRRSSSVGRGRKNEESAIVSDGSDDEASDDSKRKVRSKRHNLSPSPTRSKRRYVLSGFFHLNISQSVNYVSFLMLNIYNEIFLRATDFLFKWSACGNFDGNIGCFFFEVSCADTMTDSYFIGLMYHEFMTLHLKA</sequence>
<gene>
    <name evidence="3" type="primary">LOC110793169</name>
</gene>
<feature type="compositionally biased region" description="Pro residues" evidence="1">
    <location>
        <begin position="34"/>
        <end position="43"/>
    </location>
</feature>
<feature type="compositionally biased region" description="Pro residues" evidence="1">
    <location>
        <begin position="61"/>
        <end position="117"/>
    </location>
</feature>
<feature type="region of interest" description="Disordered" evidence="1">
    <location>
        <begin position="151"/>
        <end position="192"/>
    </location>
</feature>
<evidence type="ECO:0000313" key="3">
    <source>
        <dbReference type="RefSeq" id="XP_021853704.2"/>
    </source>
</evidence>
<dbReference type="KEGG" id="soe:110793169"/>
<dbReference type="AlphaFoldDB" id="A0A9R0K0A3"/>
<feature type="compositionally biased region" description="Basic and acidic residues" evidence="1">
    <location>
        <begin position="638"/>
        <end position="658"/>
    </location>
</feature>
<keyword evidence="2" id="KW-1185">Reference proteome</keyword>
<organism evidence="2 3">
    <name type="scientific">Spinacia oleracea</name>
    <name type="common">Spinach</name>
    <dbReference type="NCBI Taxonomy" id="3562"/>
    <lineage>
        <taxon>Eukaryota</taxon>
        <taxon>Viridiplantae</taxon>
        <taxon>Streptophyta</taxon>
        <taxon>Embryophyta</taxon>
        <taxon>Tracheophyta</taxon>
        <taxon>Spermatophyta</taxon>
        <taxon>Magnoliopsida</taxon>
        <taxon>eudicotyledons</taxon>
        <taxon>Gunneridae</taxon>
        <taxon>Pentapetalae</taxon>
        <taxon>Caryophyllales</taxon>
        <taxon>Chenopodiaceae</taxon>
        <taxon>Chenopodioideae</taxon>
        <taxon>Anserineae</taxon>
        <taxon>Spinacia</taxon>
    </lineage>
</organism>
<feature type="region of interest" description="Disordered" evidence="1">
    <location>
        <begin position="1"/>
        <end position="125"/>
    </location>
</feature>
<feature type="compositionally biased region" description="Basic and acidic residues" evidence="1">
    <location>
        <begin position="493"/>
        <end position="506"/>
    </location>
</feature>
<dbReference type="GeneID" id="110793169"/>
<proteinExistence type="predicted"/>
<dbReference type="Proteomes" id="UP000813463">
    <property type="component" value="Chromosome 1"/>
</dbReference>
<feature type="compositionally biased region" description="Basic and acidic residues" evidence="1">
    <location>
        <begin position="746"/>
        <end position="892"/>
    </location>
</feature>
<evidence type="ECO:0000256" key="1">
    <source>
        <dbReference type="SAM" id="MobiDB-lite"/>
    </source>
</evidence>
<feature type="compositionally biased region" description="Polar residues" evidence="1">
    <location>
        <begin position="157"/>
        <end position="170"/>
    </location>
</feature>
<name>A0A9R0K0A3_SPIOL</name>
<feature type="compositionally biased region" description="Basic and acidic residues" evidence="1">
    <location>
        <begin position="675"/>
        <end position="696"/>
    </location>
</feature>
<reference evidence="2" key="1">
    <citation type="journal article" date="2021" name="Nat. Commun.">
        <title>Genomic analyses provide insights into spinach domestication and the genetic basis of agronomic traits.</title>
        <authorList>
            <person name="Cai X."/>
            <person name="Sun X."/>
            <person name="Xu C."/>
            <person name="Sun H."/>
            <person name="Wang X."/>
            <person name="Ge C."/>
            <person name="Zhang Z."/>
            <person name="Wang Q."/>
            <person name="Fei Z."/>
            <person name="Jiao C."/>
            <person name="Wang Q."/>
        </authorList>
    </citation>
    <scope>NUCLEOTIDE SEQUENCE [LARGE SCALE GENOMIC DNA]</scope>
    <source>
        <strain evidence="2">cv. Varoflay</strain>
    </source>
</reference>
<feature type="compositionally biased region" description="Basic and acidic residues" evidence="1">
    <location>
        <begin position="728"/>
        <end position="737"/>
    </location>
</feature>
<dbReference type="InterPro" id="IPR031937">
    <property type="entry name" value="PNISR"/>
</dbReference>
<protein>
    <submittedName>
        <fullName evidence="3">Uncharacterized protein isoform X1</fullName>
    </submittedName>
</protein>
<feature type="region of interest" description="Disordered" evidence="1">
    <location>
        <begin position="464"/>
        <end position="521"/>
    </location>
</feature>
<feature type="compositionally biased region" description="Acidic residues" evidence="1">
    <location>
        <begin position="507"/>
        <end position="516"/>
    </location>
</feature>
<feature type="compositionally biased region" description="Pro residues" evidence="1">
    <location>
        <begin position="13"/>
        <end position="24"/>
    </location>
</feature>
<reference evidence="3" key="2">
    <citation type="submission" date="2025-08" db="UniProtKB">
        <authorList>
            <consortium name="RefSeq"/>
        </authorList>
    </citation>
    <scope>IDENTIFICATION</scope>
    <source>
        <tissue evidence="3">Leaf</tissue>
    </source>
</reference>